<evidence type="ECO:0000256" key="2">
    <source>
        <dbReference type="ARBA" id="ARBA00022729"/>
    </source>
</evidence>
<feature type="compositionally biased region" description="Polar residues" evidence="3">
    <location>
        <begin position="37"/>
        <end position="47"/>
    </location>
</feature>
<dbReference type="EMBL" id="DSJL01000006">
    <property type="protein sequence ID" value="HEF64408.1"/>
    <property type="molecule type" value="Genomic_DNA"/>
</dbReference>
<evidence type="ECO:0000256" key="3">
    <source>
        <dbReference type="SAM" id="MobiDB-lite"/>
    </source>
</evidence>
<dbReference type="PANTHER" id="PTHR30483">
    <property type="entry name" value="LEUCINE-SPECIFIC-BINDING PROTEIN"/>
    <property type="match status" value="1"/>
</dbReference>
<dbReference type="Gene3D" id="3.40.50.2300">
    <property type="match status" value="2"/>
</dbReference>
<dbReference type="PANTHER" id="PTHR30483:SF6">
    <property type="entry name" value="PERIPLASMIC BINDING PROTEIN OF ABC TRANSPORTER FOR NATURAL AMINO ACIDS"/>
    <property type="match status" value="1"/>
</dbReference>
<dbReference type="SUPFAM" id="SSF53822">
    <property type="entry name" value="Periplasmic binding protein-like I"/>
    <property type="match status" value="1"/>
</dbReference>
<organism evidence="5">
    <name type="scientific">Thermomicrobium roseum</name>
    <dbReference type="NCBI Taxonomy" id="500"/>
    <lineage>
        <taxon>Bacteria</taxon>
        <taxon>Pseudomonadati</taxon>
        <taxon>Thermomicrobiota</taxon>
        <taxon>Thermomicrobia</taxon>
        <taxon>Thermomicrobiales</taxon>
        <taxon>Thermomicrobiaceae</taxon>
        <taxon>Thermomicrobium</taxon>
    </lineage>
</organism>
<gene>
    <name evidence="5" type="ORF">ENP47_02195</name>
</gene>
<proteinExistence type="inferred from homology"/>
<feature type="domain" description="Leucine-binding protein" evidence="4">
    <location>
        <begin position="65"/>
        <end position="407"/>
    </location>
</feature>
<comment type="similarity">
    <text evidence="1">Belongs to the leucine-binding protein family.</text>
</comment>
<feature type="region of interest" description="Disordered" evidence="3">
    <location>
        <begin position="28"/>
        <end position="63"/>
    </location>
</feature>
<dbReference type="PROSITE" id="PS51318">
    <property type="entry name" value="TAT"/>
    <property type="match status" value="1"/>
</dbReference>
<keyword evidence="2" id="KW-0732">Signal</keyword>
<sequence length="430" mass="46499">MNEVRISRRQLLERGVVVASALLAACRSAPATEERSSSPASGATMTPTVPEARSTLAASKPSSDPVRIGMIVALSGPFASLGENLVRGIQLALDELGTEVAGRELQLKVEDTAGNPDQALAKARQLVERERVHILTGVTLSSEAGALRDYVVSAGVPLIVSNAGLPGLTRDPKLRSPLIFRVSFANGQHEAPFGQYAYERLGYRRVALTGLDYSAGHDKVGAFARRFQASGGEIVGEVYAPVDTPDFGPYLQRLAQLPADAIFAFYSGVDAVRFVQQYTEFGLKDRIPLIGSGDTVDESILPEQGEAALGYVSSSHYAVLYDSPENQAFVRRCRERFDTQANQFVYQGYLTGRVIGEALRATNGAIEDTAAFLEALRAVRFTGPTGEFRFHPESQGAVITVFIRRVERLPSGEFGNVVLDLIRDIDDVSF</sequence>
<dbReference type="InterPro" id="IPR051010">
    <property type="entry name" value="BCAA_transport"/>
</dbReference>
<protein>
    <submittedName>
        <fullName evidence="5">ABC transporter substrate-binding protein</fullName>
    </submittedName>
</protein>
<dbReference type="AlphaFoldDB" id="A0A7C2BGQ2"/>
<accession>A0A7C2BGQ2</accession>
<reference evidence="5" key="1">
    <citation type="journal article" date="2020" name="mSystems">
        <title>Genome- and Community-Level Interaction Insights into Carbon Utilization and Element Cycling Functions of Hydrothermarchaeota in Hydrothermal Sediment.</title>
        <authorList>
            <person name="Zhou Z."/>
            <person name="Liu Y."/>
            <person name="Xu W."/>
            <person name="Pan J."/>
            <person name="Luo Z.H."/>
            <person name="Li M."/>
        </authorList>
    </citation>
    <scope>NUCLEOTIDE SEQUENCE [LARGE SCALE GENOMIC DNA]</scope>
    <source>
        <strain evidence="5">SpSt-222</strain>
    </source>
</reference>
<dbReference type="InterPro" id="IPR028081">
    <property type="entry name" value="Leu-bd"/>
</dbReference>
<dbReference type="CDD" id="cd06360">
    <property type="entry name" value="PBP1_alkylbenzenes-like"/>
    <property type="match status" value="1"/>
</dbReference>
<comment type="caution">
    <text evidence="5">The sequence shown here is derived from an EMBL/GenBank/DDBJ whole genome shotgun (WGS) entry which is preliminary data.</text>
</comment>
<dbReference type="InterPro" id="IPR028082">
    <property type="entry name" value="Peripla_BP_I"/>
</dbReference>
<evidence type="ECO:0000313" key="5">
    <source>
        <dbReference type="EMBL" id="HEF64408.1"/>
    </source>
</evidence>
<dbReference type="Pfam" id="PF13458">
    <property type="entry name" value="Peripla_BP_6"/>
    <property type="match status" value="1"/>
</dbReference>
<evidence type="ECO:0000256" key="1">
    <source>
        <dbReference type="ARBA" id="ARBA00010062"/>
    </source>
</evidence>
<evidence type="ECO:0000259" key="4">
    <source>
        <dbReference type="Pfam" id="PF13458"/>
    </source>
</evidence>
<name>A0A7C2BGQ2_THERO</name>
<dbReference type="PROSITE" id="PS51257">
    <property type="entry name" value="PROKAR_LIPOPROTEIN"/>
    <property type="match status" value="1"/>
</dbReference>
<dbReference type="InterPro" id="IPR006311">
    <property type="entry name" value="TAT_signal"/>
</dbReference>